<evidence type="ECO:0000313" key="8">
    <source>
        <dbReference type="EMBL" id="GIL91155.1"/>
    </source>
</evidence>
<dbReference type="EMBL" id="BNCQ01000017">
    <property type="protein sequence ID" value="GIM05117.1"/>
    <property type="molecule type" value="Genomic_DNA"/>
</dbReference>
<evidence type="ECO:0000313" key="10">
    <source>
        <dbReference type="Proteomes" id="UP000747110"/>
    </source>
</evidence>
<evidence type="ECO:0000256" key="1">
    <source>
        <dbReference type="ARBA" id="ARBA00012880"/>
    </source>
</evidence>
<feature type="transmembrane region" description="Helical" evidence="7">
    <location>
        <begin position="124"/>
        <end position="140"/>
    </location>
</feature>
<feature type="transmembrane region" description="Helical" evidence="7">
    <location>
        <begin position="86"/>
        <end position="104"/>
    </location>
</feature>
<dbReference type="PANTHER" id="PTHR43836">
    <property type="entry name" value="CATECHOL O-METHYLTRANSFERASE 1-RELATED"/>
    <property type="match status" value="1"/>
</dbReference>
<keyword evidence="4" id="KW-0949">S-adenosyl-L-methionine</keyword>
<keyword evidence="7" id="KW-1133">Transmembrane helix</keyword>
<gene>
    <name evidence="8" type="ORF">Vretifemale_18817</name>
    <name evidence="9" type="ORF">Vretimale_9536</name>
</gene>
<evidence type="ECO:0000256" key="3">
    <source>
        <dbReference type="ARBA" id="ARBA00022679"/>
    </source>
</evidence>
<keyword evidence="3" id="KW-0808">Transferase</keyword>
<dbReference type="Proteomes" id="UP000722791">
    <property type="component" value="Unassembled WGS sequence"/>
</dbReference>
<reference evidence="8" key="1">
    <citation type="journal article" date="2021" name="Proc. Natl. Acad. Sci. U.S.A.">
        <title>Three genomes in the algal genus Volvox reveal the fate of a haploid sex-determining region after a transition to homothallism.</title>
        <authorList>
            <person name="Yamamoto K."/>
            <person name="Hamaji T."/>
            <person name="Kawai-Toyooka H."/>
            <person name="Matsuzaki R."/>
            <person name="Takahashi F."/>
            <person name="Nishimura Y."/>
            <person name="Kawachi M."/>
            <person name="Noguchi H."/>
            <person name="Minakuchi Y."/>
            <person name="Umen J.G."/>
            <person name="Toyoda A."/>
            <person name="Nozaki H."/>
        </authorList>
    </citation>
    <scope>NUCLEOTIDE SEQUENCE</scope>
    <source>
        <strain evidence="9">NIES-3785</strain>
        <strain evidence="8">NIES-3786</strain>
    </source>
</reference>
<evidence type="ECO:0000256" key="6">
    <source>
        <dbReference type="ARBA" id="ARBA00023453"/>
    </source>
</evidence>
<keyword evidence="5" id="KW-0128">Catecholamine metabolism</keyword>
<comment type="caution">
    <text evidence="8">The sequence shown here is derived from an EMBL/GenBank/DDBJ whole genome shotgun (WGS) entry which is preliminary data.</text>
</comment>
<dbReference type="AlphaFoldDB" id="A0A8J4FXX2"/>
<dbReference type="PROSITE" id="PS51682">
    <property type="entry name" value="SAM_OMT_I"/>
    <property type="match status" value="1"/>
</dbReference>
<organism evidence="8 10">
    <name type="scientific">Volvox reticuliferus</name>
    <dbReference type="NCBI Taxonomy" id="1737510"/>
    <lineage>
        <taxon>Eukaryota</taxon>
        <taxon>Viridiplantae</taxon>
        <taxon>Chlorophyta</taxon>
        <taxon>core chlorophytes</taxon>
        <taxon>Chlorophyceae</taxon>
        <taxon>CS clade</taxon>
        <taxon>Chlamydomonadales</taxon>
        <taxon>Volvocaceae</taxon>
        <taxon>Volvox</taxon>
    </lineage>
</organism>
<dbReference type="OrthoDB" id="186626at2759"/>
<dbReference type="GO" id="GO:0032259">
    <property type="term" value="P:methylation"/>
    <property type="evidence" value="ECO:0007669"/>
    <property type="project" value="UniProtKB-KW"/>
</dbReference>
<dbReference type="Pfam" id="PF01596">
    <property type="entry name" value="Methyltransf_3"/>
    <property type="match status" value="1"/>
</dbReference>
<keyword evidence="2" id="KW-0489">Methyltransferase</keyword>
<keyword evidence="10" id="KW-1185">Reference proteome</keyword>
<evidence type="ECO:0000256" key="7">
    <source>
        <dbReference type="SAM" id="Phobius"/>
    </source>
</evidence>
<keyword evidence="7" id="KW-0472">Membrane</keyword>
<dbReference type="GO" id="GO:0016206">
    <property type="term" value="F:catechol O-methyltransferase activity"/>
    <property type="evidence" value="ECO:0007669"/>
    <property type="project" value="UniProtKB-EC"/>
</dbReference>
<evidence type="ECO:0000256" key="5">
    <source>
        <dbReference type="ARBA" id="ARBA00022939"/>
    </source>
</evidence>
<dbReference type="EMBL" id="BNCP01000062">
    <property type="protein sequence ID" value="GIL91155.1"/>
    <property type="molecule type" value="Genomic_DNA"/>
</dbReference>
<dbReference type="PANTHER" id="PTHR43836:SF9">
    <property type="entry name" value="O-METHYLTRANSFERASE"/>
    <property type="match status" value="1"/>
</dbReference>
<dbReference type="Proteomes" id="UP000747110">
    <property type="component" value="Unassembled WGS sequence"/>
</dbReference>
<evidence type="ECO:0000313" key="9">
    <source>
        <dbReference type="EMBL" id="GIM05117.1"/>
    </source>
</evidence>
<dbReference type="InterPro" id="IPR029063">
    <property type="entry name" value="SAM-dependent_MTases_sf"/>
</dbReference>
<protein>
    <recommendedName>
        <fullName evidence="1">catechol O-methyltransferase</fullName>
        <ecNumber evidence="1">2.1.1.6</ecNumber>
    </recommendedName>
</protein>
<keyword evidence="7" id="KW-0812">Transmembrane</keyword>
<dbReference type="SUPFAM" id="SSF53335">
    <property type="entry name" value="S-adenosyl-L-methionine-dependent methyltransferases"/>
    <property type="match status" value="1"/>
</dbReference>
<evidence type="ECO:0000256" key="2">
    <source>
        <dbReference type="ARBA" id="ARBA00022603"/>
    </source>
</evidence>
<accession>A0A8J4FXX2</accession>
<name>A0A8J4FXX2_9CHLO</name>
<dbReference type="Gene3D" id="3.40.50.150">
    <property type="entry name" value="Vaccinia Virus protein VP39"/>
    <property type="match status" value="1"/>
</dbReference>
<evidence type="ECO:0000256" key="4">
    <source>
        <dbReference type="ARBA" id="ARBA00022691"/>
    </source>
</evidence>
<dbReference type="InterPro" id="IPR002935">
    <property type="entry name" value="SAM_O-MeTrfase"/>
</dbReference>
<comment type="similarity">
    <text evidence="6">Belongs to the class I-like SAM-binding methyltransferase superfamily. Cation-dependent O-methyltransferase family.</text>
</comment>
<sequence>MRCLEGRGSNGPACLAKFRRKGLRFCFLSSKSRVSTAKRLQKFAVAARLPPDDRNDPDGPKRRAMEDELRDPKYFLEYLLPRPLRLAFFGASAASCLIATVLTAVRLLQSPALELADGSGPRDLLVNIIGLATFASLFVYDQQQAQARIEERRKVREAQIALGDRELFVNEKGEKMSRLKEVNDDWIIRRLERWGQRDGMPFVGPAKGAILQQLVADKRPQLVVEVGTMAGYSALLMAQVLPPGGRVVSFEKDLTWFLVAKRFMWQANQGEKNAGLETRVGDRVKLEWGDAREVLPRVLRPGRDRINLLFLDGTPKEYLDYLKAAEPFLEPGALVVADNAGVFGAGGLRPYLEYVRSSSQYRSELVRCKLEWREDVEDGIEISTYLGPGPAGPSPITAMMSKEAAAVGTEGSGSPGAAAV</sequence>
<proteinExistence type="inferred from homology"/>
<dbReference type="EC" id="2.1.1.6" evidence="1"/>
<dbReference type="GO" id="GO:0006584">
    <property type="term" value="P:catecholamine metabolic process"/>
    <property type="evidence" value="ECO:0007669"/>
    <property type="project" value="UniProtKB-KW"/>
</dbReference>